<dbReference type="InterPro" id="IPR036259">
    <property type="entry name" value="MFS_trans_sf"/>
</dbReference>
<dbReference type="InterPro" id="IPR020846">
    <property type="entry name" value="MFS_dom"/>
</dbReference>
<gene>
    <name evidence="8" type="ORF">HY36_17175</name>
</gene>
<dbReference type="eggNOG" id="COG2271">
    <property type="taxonomic scope" value="Bacteria"/>
</dbReference>
<name>A0A059E1A6_9PROT</name>
<dbReference type="InterPro" id="IPR044770">
    <property type="entry name" value="MFS_spinster-like"/>
</dbReference>
<feature type="transmembrane region" description="Helical" evidence="6">
    <location>
        <begin position="278"/>
        <end position="299"/>
    </location>
</feature>
<dbReference type="RefSeq" id="WP_035551848.1">
    <property type="nucleotide sequence ID" value="NZ_AWFH01000017.1"/>
</dbReference>
<feature type="transmembrane region" description="Helical" evidence="6">
    <location>
        <begin position="57"/>
        <end position="75"/>
    </location>
</feature>
<evidence type="ECO:0000256" key="6">
    <source>
        <dbReference type="SAM" id="Phobius"/>
    </source>
</evidence>
<dbReference type="PATRIC" id="fig|1280948.3.peg.1958"/>
<feature type="transmembrane region" description="Helical" evidence="6">
    <location>
        <begin position="338"/>
        <end position="360"/>
    </location>
</feature>
<protein>
    <recommendedName>
        <fullName evidence="7">Major facilitator superfamily (MFS) profile domain-containing protein</fullName>
    </recommendedName>
</protein>
<keyword evidence="2" id="KW-0813">Transport</keyword>
<feature type="transmembrane region" description="Helical" evidence="6">
    <location>
        <begin position="188"/>
        <end position="208"/>
    </location>
</feature>
<keyword evidence="4 6" id="KW-1133">Transmembrane helix</keyword>
<evidence type="ECO:0000313" key="8">
    <source>
        <dbReference type="EMBL" id="KCZ61332.1"/>
    </source>
</evidence>
<evidence type="ECO:0000256" key="2">
    <source>
        <dbReference type="ARBA" id="ARBA00022448"/>
    </source>
</evidence>
<dbReference type="Proteomes" id="UP000024547">
    <property type="component" value="Unassembled WGS sequence"/>
</dbReference>
<feature type="transmembrane region" description="Helical" evidence="6">
    <location>
        <begin position="146"/>
        <end position="168"/>
    </location>
</feature>
<dbReference type="Gene3D" id="1.20.1250.20">
    <property type="entry name" value="MFS general substrate transporter like domains"/>
    <property type="match status" value="2"/>
</dbReference>
<feature type="domain" description="Major facilitator superfamily (MFS) profile" evidence="7">
    <location>
        <begin position="20"/>
        <end position="422"/>
    </location>
</feature>
<dbReference type="GO" id="GO:0016020">
    <property type="term" value="C:membrane"/>
    <property type="evidence" value="ECO:0007669"/>
    <property type="project" value="UniProtKB-SubCell"/>
</dbReference>
<feature type="transmembrane region" description="Helical" evidence="6">
    <location>
        <begin position="87"/>
        <end position="110"/>
    </location>
</feature>
<dbReference type="PANTHER" id="PTHR23505:SF79">
    <property type="entry name" value="PROTEIN SPINSTER"/>
    <property type="match status" value="1"/>
</dbReference>
<comment type="subcellular location">
    <subcellularLocation>
        <location evidence="1">Membrane</location>
        <topology evidence="1">Multi-pass membrane protein</topology>
    </subcellularLocation>
</comment>
<dbReference type="Pfam" id="PF07690">
    <property type="entry name" value="MFS_1"/>
    <property type="match status" value="1"/>
</dbReference>
<dbReference type="EMBL" id="AWFH01000017">
    <property type="protein sequence ID" value="KCZ61332.1"/>
    <property type="molecule type" value="Genomic_DNA"/>
</dbReference>
<dbReference type="STRING" id="1280948.HY36_17175"/>
<reference evidence="8 9" key="1">
    <citation type="journal article" date="2014" name="Antonie Van Leeuwenhoek">
        <title>Hyphomonas beringensis sp. nov. and Hyphomonas chukchiensis sp. nov., isolated from surface seawater of the Bering Sea and Chukchi Sea.</title>
        <authorList>
            <person name="Li C."/>
            <person name="Lai Q."/>
            <person name="Li G."/>
            <person name="Dong C."/>
            <person name="Wang J."/>
            <person name="Liao Y."/>
            <person name="Shao Z."/>
        </authorList>
    </citation>
    <scope>NUCLEOTIDE SEQUENCE [LARGE SCALE GENOMIC DNA]</scope>
    <source>
        <strain evidence="8 9">22II1-22F38</strain>
    </source>
</reference>
<sequence>MPPVEHVPAPPKPGFRAWWTVGLLCGLYIISYIDRIIPSLLVGPLKQDFNVNDFEIGLLFGGAFAIFYGLLGLPLARVADTRNRKHLVLAGVALWGLCTTFSGIATSYGILVSLRIGLAIGEAALSPAAYSMIGDMFPPERRALPAGIYAAAGSMGGYGSYIVGAAVITALSSGGLADLPLLAGFKLWQLVFFTVGVPGLLLCAVFFLTTREPGRHSAETSTTQPLAEVIAYFRHRWRLYLGLFLGAGGVNLIVFAYGAWAPELFRRTYGWTISQAGFAFGATGIIAAAAGTISFTMLAEFLRKRGRRDGLVLAALLASLTGCTAAIAAPLAPEASQALVGIAIMIFALSGCSNLAVVSVQFIAPGEIRATAIALLFMCTTMIGLGFGPPVVAMLSEGVFSGTGGLAPALSLLAGMTLPLSASLVMWSRQPYIQQVSKTA</sequence>
<dbReference type="PROSITE" id="PS50850">
    <property type="entry name" value="MFS"/>
    <property type="match status" value="1"/>
</dbReference>
<dbReference type="AlphaFoldDB" id="A0A059E1A6"/>
<dbReference type="PANTHER" id="PTHR23505">
    <property type="entry name" value="SPINSTER"/>
    <property type="match status" value="1"/>
</dbReference>
<evidence type="ECO:0000256" key="1">
    <source>
        <dbReference type="ARBA" id="ARBA00004141"/>
    </source>
</evidence>
<evidence type="ECO:0000256" key="5">
    <source>
        <dbReference type="ARBA" id="ARBA00023136"/>
    </source>
</evidence>
<feature type="transmembrane region" description="Helical" evidence="6">
    <location>
        <begin position="311"/>
        <end position="332"/>
    </location>
</feature>
<keyword evidence="5 6" id="KW-0472">Membrane</keyword>
<organism evidence="8 9">
    <name type="scientific">Hyphomonas atlantica</name>
    <dbReference type="NCBI Taxonomy" id="1280948"/>
    <lineage>
        <taxon>Bacteria</taxon>
        <taxon>Pseudomonadati</taxon>
        <taxon>Pseudomonadota</taxon>
        <taxon>Alphaproteobacteria</taxon>
        <taxon>Hyphomonadales</taxon>
        <taxon>Hyphomonadaceae</taxon>
        <taxon>Hyphomonas</taxon>
    </lineage>
</organism>
<proteinExistence type="predicted"/>
<dbReference type="SUPFAM" id="SSF103473">
    <property type="entry name" value="MFS general substrate transporter"/>
    <property type="match status" value="1"/>
</dbReference>
<feature type="transmembrane region" description="Helical" evidence="6">
    <location>
        <begin position="239"/>
        <end position="258"/>
    </location>
</feature>
<dbReference type="GO" id="GO:0022857">
    <property type="term" value="F:transmembrane transporter activity"/>
    <property type="evidence" value="ECO:0007669"/>
    <property type="project" value="InterPro"/>
</dbReference>
<keyword evidence="9" id="KW-1185">Reference proteome</keyword>
<evidence type="ECO:0000256" key="3">
    <source>
        <dbReference type="ARBA" id="ARBA00022692"/>
    </source>
</evidence>
<dbReference type="OrthoDB" id="7473300at2"/>
<comment type="caution">
    <text evidence="8">The sequence shown here is derived from an EMBL/GenBank/DDBJ whole genome shotgun (WGS) entry which is preliminary data.</text>
</comment>
<dbReference type="InterPro" id="IPR011701">
    <property type="entry name" value="MFS"/>
</dbReference>
<evidence type="ECO:0000313" key="9">
    <source>
        <dbReference type="Proteomes" id="UP000024547"/>
    </source>
</evidence>
<feature type="transmembrane region" description="Helical" evidence="6">
    <location>
        <begin position="17"/>
        <end position="37"/>
    </location>
</feature>
<accession>A0A059E1A6</accession>
<feature type="transmembrane region" description="Helical" evidence="6">
    <location>
        <begin position="372"/>
        <end position="393"/>
    </location>
</feature>
<feature type="transmembrane region" description="Helical" evidence="6">
    <location>
        <begin position="405"/>
        <end position="427"/>
    </location>
</feature>
<evidence type="ECO:0000256" key="4">
    <source>
        <dbReference type="ARBA" id="ARBA00022989"/>
    </source>
</evidence>
<keyword evidence="3 6" id="KW-0812">Transmembrane</keyword>
<evidence type="ECO:0000259" key="7">
    <source>
        <dbReference type="PROSITE" id="PS50850"/>
    </source>
</evidence>